<organism evidence="4 5">
    <name type="scientific">Nitrosospira multiformis</name>
    <dbReference type="NCBI Taxonomy" id="1231"/>
    <lineage>
        <taxon>Bacteria</taxon>
        <taxon>Pseudomonadati</taxon>
        <taxon>Pseudomonadota</taxon>
        <taxon>Betaproteobacteria</taxon>
        <taxon>Nitrosomonadales</taxon>
        <taxon>Nitrosomonadaceae</taxon>
        <taxon>Nitrosospira</taxon>
    </lineage>
</organism>
<dbReference type="SUPFAM" id="SSF56349">
    <property type="entry name" value="DNA breaking-rejoining enzymes"/>
    <property type="match status" value="1"/>
</dbReference>
<dbReference type="PANTHER" id="PTHR30349">
    <property type="entry name" value="PHAGE INTEGRASE-RELATED"/>
    <property type="match status" value="1"/>
</dbReference>
<gene>
    <name evidence="4" type="ORF">SAMN05216417_1211</name>
</gene>
<dbReference type="PANTHER" id="PTHR30349:SF94">
    <property type="entry name" value="INTEGRASE_RECOMBINASE HI_1414-RELATED"/>
    <property type="match status" value="1"/>
</dbReference>
<protein>
    <submittedName>
        <fullName evidence="4">Phage integrase family protein</fullName>
    </submittedName>
</protein>
<evidence type="ECO:0000259" key="3">
    <source>
        <dbReference type="PROSITE" id="PS51898"/>
    </source>
</evidence>
<reference evidence="4 5" key="1">
    <citation type="submission" date="2016-10" db="EMBL/GenBank/DDBJ databases">
        <authorList>
            <person name="de Groot N.N."/>
        </authorList>
    </citation>
    <scope>NUCLEOTIDE SEQUENCE [LARGE SCALE GENOMIC DNA]</scope>
    <source>
        <strain evidence="4 5">Nl14</strain>
    </source>
</reference>
<dbReference type="InterPro" id="IPR013762">
    <property type="entry name" value="Integrase-like_cat_sf"/>
</dbReference>
<dbReference type="Pfam" id="PF00589">
    <property type="entry name" value="Phage_integrase"/>
    <property type="match status" value="1"/>
</dbReference>
<accession>A0A1I7IKM6</accession>
<dbReference type="EMBL" id="FPBZ01000021">
    <property type="protein sequence ID" value="SFU73448.1"/>
    <property type="molecule type" value="Genomic_DNA"/>
</dbReference>
<dbReference type="InterPro" id="IPR011010">
    <property type="entry name" value="DNA_brk_join_enz"/>
</dbReference>
<evidence type="ECO:0000256" key="1">
    <source>
        <dbReference type="ARBA" id="ARBA00022908"/>
    </source>
</evidence>
<dbReference type="GO" id="GO:0015074">
    <property type="term" value="P:DNA integration"/>
    <property type="evidence" value="ECO:0007669"/>
    <property type="project" value="UniProtKB-KW"/>
</dbReference>
<dbReference type="AlphaFoldDB" id="A0A1I7IKM6"/>
<evidence type="ECO:0000313" key="4">
    <source>
        <dbReference type="EMBL" id="SFU73448.1"/>
    </source>
</evidence>
<dbReference type="PROSITE" id="PS51898">
    <property type="entry name" value="TYR_RECOMBINASE"/>
    <property type="match status" value="1"/>
</dbReference>
<evidence type="ECO:0000256" key="2">
    <source>
        <dbReference type="ARBA" id="ARBA00023172"/>
    </source>
</evidence>
<dbReference type="GO" id="GO:0003677">
    <property type="term" value="F:DNA binding"/>
    <property type="evidence" value="ECO:0007669"/>
    <property type="project" value="InterPro"/>
</dbReference>
<dbReference type="InterPro" id="IPR050090">
    <property type="entry name" value="Tyrosine_recombinase_XerCD"/>
</dbReference>
<sequence>MCVGPLNRHLGIGGLRVMRTNVCCLPLATITRRYPPPSQHGLALPGYLHRKQRCAGEIAGLTWERVNLDRRYLTVPSGKTASAKRDVPLSTEAIRIINQLERKGDVVFNLTTQQIDVLFRKAKARALIDDLHFHDSRAEAITRLASKIDILTLARMVGHRDLRMLQIYYRESAEDIAKN</sequence>
<dbReference type="InterPro" id="IPR002104">
    <property type="entry name" value="Integrase_catalytic"/>
</dbReference>
<dbReference type="GO" id="GO:0006310">
    <property type="term" value="P:DNA recombination"/>
    <property type="evidence" value="ECO:0007669"/>
    <property type="project" value="UniProtKB-KW"/>
</dbReference>
<dbReference type="Gene3D" id="1.10.443.10">
    <property type="entry name" value="Intergrase catalytic core"/>
    <property type="match status" value="1"/>
</dbReference>
<feature type="domain" description="Tyr recombinase" evidence="3">
    <location>
        <begin position="13"/>
        <end position="179"/>
    </location>
</feature>
<proteinExistence type="predicted"/>
<keyword evidence="1" id="KW-0229">DNA integration</keyword>
<name>A0A1I7IKM6_9PROT</name>
<keyword evidence="2" id="KW-0233">DNA recombination</keyword>
<dbReference type="Proteomes" id="UP000182649">
    <property type="component" value="Unassembled WGS sequence"/>
</dbReference>
<evidence type="ECO:0000313" key="5">
    <source>
        <dbReference type="Proteomes" id="UP000182649"/>
    </source>
</evidence>